<keyword evidence="6 7" id="KW-0472">Membrane</keyword>
<dbReference type="RefSeq" id="WP_280763499.1">
    <property type="nucleotide sequence ID" value="NZ_JARXVC010000020.1"/>
</dbReference>
<protein>
    <submittedName>
        <fullName evidence="9">ABC-type dipeptide/oligopeptide/nickel transport system permease subunit</fullName>
    </submittedName>
</protein>
<evidence type="ECO:0000256" key="5">
    <source>
        <dbReference type="ARBA" id="ARBA00022989"/>
    </source>
</evidence>
<evidence type="ECO:0000256" key="6">
    <source>
        <dbReference type="ARBA" id="ARBA00023136"/>
    </source>
</evidence>
<comment type="similarity">
    <text evidence="7">Belongs to the binding-protein-dependent transport system permease family.</text>
</comment>
<evidence type="ECO:0000313" key="9">
    <source>
        <dbReference type="EMBL" id="MDH6284271.1"/>
    </source>
</evidence>
<feature type="transmembrane region" description="Helical" evidence="7">
    <location>
        <begin position="119"/>
        <end position="142"/>
    </location>
</feature>
<keyword evidence="4 7" id="KW-0812">Transmembrane</keyword>
<dbReference type="CDD" id="cd06261">
    <property type="entry name" value="TM_PBP2"/>
    <property type="match status" value="1"/>
</dbReference>
<dbReference type="EMBL" id="JARXVC010000020">
    <property type="protein sequence ID" value="MDH6284271.1"/>
    <property type="molecule type" value="Genomic_DNA"/>
</dbReference>
<comment type="caution">
    <text evidence="9">The sequence shown here is derived from an EMBL/GenBank/DDBJ whole genome shotgun (WGS) entry which is preliminary data.</text>
</comment>
<keyword evidence="3" id="KW-1003">Cell membrane</keyword>
<feature type="domain" description="ABC transmembrane type-1" evidence="8">
    <location>
        <begin position="70"/>
        <end position="260"/>
    </location>
</feature>
<dbReference type="Proteomes" id="UP001160334">
    <property type="component" value="Unassembled WGS sequence"/>
</dbReference>
<reference evidence="9 10" key="1">
    <citation type="submission" date="2023-04" db="EMBL/GenBank/DDBJ databases">
        <title>Forest soil microbial communities from Buena Vista Peninsula, Colon Province, Panama.</title>
        <authorList>
            <person name="Bouskill N."/>
        </authorList>
    </citation>
    <scope>NUCLEOTIDE SEQUENCE [LARGE SCALE GENOMIC DNA]</scope>
    <source>
        <strain evidence="9 10">CFH S0262</strain>
    </source>
</reference>
<dbReference type="InterPro" id="IPR000515">
    <property type="entry name" value="MetI-like"/>
</dbReference>
<organism evidence="9 10">
    <name type="scientific">Prescottella agglutinans</name>
    <dbReference type="NCBI Taxonomy" id="1644129"/>
    <lineage>
        <taxon>Bacteria</taxon>
        <taxon>Bacillati</taxon>
        <taxon>Actinomycetota</taxon>
        <taxon>Actinomycetes</taxon>
        <taxon>Mycobacteriales</taxon>
        <taxon>Nocardiaceae</taxon>
        <taxon>Prescottella</taxon>
    </lineage>
</organism>
<keyword evidence="2 7" id="KW-0813">Transport</keyword>
<evidence type="ECO:0000259" key="8">
    <source>
        <dbReference type="PROSITE" id="PS50928"/>
    </source>
</evidence>
<dbReference type="Gene3D" id="1.10.3720.10">
    <property type="entry name" value="MetI-like"/>
    <property type="match status" value="1"/>
</dbReference>
<sequence>MRSVLRGRAFVWSLAVLAVIVVYALVVPMVAGGDPRLTDFAAAYQPPSTAHWFGTDSAGRDLFVRTAAGLRVSLAIAAICAIASTVLGLAVGVAAGALGGRTDQIVMRLVDGINALPHLLLGIVIVALYPGNLAAIIASIALTHWTQVARIARTEVRAARGAPYVEAARLSGATRTRVTVTHLVPAAAGQALVAVVLLLPHAIWHESTLSFLGLGLPPDRASLGTLLQDSRAAVLTGAWWSLAFPALALVVTTLAVAGLGAALRDRITPPMPERTVR</sequence>
<evidence type="ECO:0000256" key="2">
    <source>
        <dbReference type="ARBA" id="ARBA00022448"/>
    </source>
</evidence>
<keyword evidence="5 7" id="KW-1133">Transmembrane helix</keyword>
<name>A0ABT6MKE7_9NOCA</name>
<dbReference type="PANTHER" id="PTHR43386:SF23">
    <property type="entry name" value="ABC TRANSPORTER"/>
    <property type="match status" value="1"/>
</dbReference>
<dbReference type="SUPFAM" id="SSF161098">
    <property type="entry name" value="MetI-like"/>
    <property type="match status" value="1"/>
</dbReference>
<evidence type="ECO:0000313" key="10">
    <source>
        <dbReference type="Proteomes" id="UP001160334"/>
    </source>
</evidence>
<evidence type="ECO:0000256" key="3">
    <source>
        <dbReference type="ARBA" id="ARBA00022475"/>
    </source>
</evidence>
<feature type="transmembrane region" description="Helical" evidence="7">
    <location>
        <begin position="72"/>
        <end position="98"/>
    </location>
</feature>
<feature type="transmembrane region" description="Helical" evidence="7">
    <location>
        <begin position="238"/>
        <end position="263"/>
    </location>
</feature>
<dbReference type="PANTHER" id="PTHR43386">
    <property type="entry name" value="OLIGOPEPTIDE TRANSPORT SYSTEM PERMEASE PROTEIN APPC"/>
    <property type="match status" value="1"/>
</dbReference>
<accession>A0ABT6MKE7</accession>
<comment type="subcellular location">
    <subcellularLocation>
        <location evidence="1 7">Cell membrane</location>
        <topology evidence="1 7">Multi-pass membrane protein</topology>
    </subcellularLocation>
</comment>
<dbReference type="InterPro" id="IPR050366">
    <property type="entry name" value="BP-dependent_transpt_permease"/>
</dbReference>
<evidence type="ECO:0000256" key="7">
    <source>
        <dbReference type="RuleBase" id="RU363032"/>
    </source>
</evidence>
<evidence type="ECO:0000256" key="4">
    <source>
        <dbReference type="ARBA" id="ARBA00022692"/>
    </source>
</evidence>
<evidence type="ECO:0000256" key="1">
    <source>
        <dbReference type="ARBA" id="ARBA00004651"/>
    </source>
</evidence>
<dbReference type="PROSITE" id="PS50928">
    <property type="entry name" value="ABC_TM1"/>
    <property type="match status" value="1"/>
</dbReference>
<proteinExistence type="inferred from homology"/>
<dbReference type="InterPro" id="IPR035906">
    <property type="entry name" value="MetI-like_sf"/>
</dbReference>
<dbReference type="Pfam" id="PF00528">
    <property type="entry name" value="BPD_transp_1"/>
    <property type="match status" value="1"/>
</dbReference>
<feature type="transmembrane region" description="Helical" evidence="7">
    <location>
        <begin position="9"/>
        <end position="31"/>
    </location>
</feature>
<keyword evidence="10" id="KW-1185">Reference proteome</keyword>
<gene>
    <name evidence="9" type="ORF">M2280_005529</name>
</gene>